<proteinExistence type="predicted"/>
<reference evidence="1" key="1">
    <citation type="submission" date="2020-10" db="EMBL/GenBank/DDBJ databases">
        <authorList>
            <person name="Castelo-Branco R."/>
            <person name="Eusebio N."/>
            <person name="Adriana R."/>
            <person name="Vieira A."/>
            <person name="Brugerolle De Fraissinette N."/>
            <person name="Rezende De Castro R."/>
            <person name="Schneider M.P."/>
            <person name="Vasconcelos V."/>
            <person name="Leao P.N."/>
        </authorList>
    </citation>
    <scope>NUCLEOTIDE SEQUENCE</scope>
    <source>
        <strain evidence="1">LEGE 04289</strain>
    </source>
</reference>
<organism evidence="1 2">
    <name type="scientific">Dolichospermum flos-aquae LEGE 04289</name>
    <dbReference type="NCBI Taxonomy" id="1828708"/>
    <lineage>
        <taxon>Bacteria</taxon>
        <taxon>Bacillati</taxon>
        <taxon>Cyanobacteriota</taxon>
        <taxon>Cyanophyceae</taxon>
        <taxon>Nostocales</taxon>
        <taxon>Aphanizomenonaceae</taxon>
        <taxon>Dolichospermum</taxon>
    </lineage>
</organism>
<dbReference type="Proteomes" id="UP000597867">
    <property type="component" value="Unassembled WGS sequence"/>
</dbReference>
<protein>
    <submittedName>
        <fullName evidence="1">DUF4255 domain-containing protein</fullName>
    </submittedName>
</protein>
<gene>
    <name evidence="1" type="ORF">IQ222_01720</name>
</gene>
<sequence length="208" mass="23853">MLKDLDETLKLLLSNNLKNDVIDQRGYKISFEPPSQELENEGTIINLFLYDIRENVELRSSVRSWDMSMKKEGVSKRVFASTRVDCSYLITVWTNRPQSNRDDSNQVPFLYEHQILGEIMQILVRSRYIPSTILQGTLKKQELPVPIISLRSGQVQNLGEFWQAIGGKPKASIHCTVTIPVPYVVDDEQEEVPLIKTSKVTFVQKLKS</sequence>
<evidence type="ECO:0000313" key="1">
    <source>
        <dbReference type="EMBL" id="MBE9217545.1"/>
    </source>
</evidence>
<dbReference type="EMBL" id="JADEWF010000003">
    <property type="protein sequence ID" value="MBE9217545.1"/>
    <property type="molecule type" value="Genomic_DNA"/>
</dbReference>
<name>A0ACC5PXU7_DOLFA</name>
<accession>A0ACC5PXU7</accession>
<evidence type="ECO:0000313" key="2">
    <source>
        <dbReference type="Proteomes" id="UP000597867"/>
    </source>
</evidence>
<keyword evidence="2" id="KW-1185">Reference proteome</keyword>
<comment type="caution">
    <text evidence="1">The sequence shown here is derived from an EMBL/GenBank/DDBJ whole genome shotgun (WGS) entry which is preliminary data.</text>
</comment>